<reference evidence="3" key="1">
    <citation type="submission" date="2018-01" db="EMBL/GenBank/DDBJ databases">
        <authorList>
            <person name="Mao J.F."/>
        </authorList>
    </citation>
    <scope>NUCLEOTIDE SEQUENCE</scope>
    <source>
        <strain evidence="3">Huo1</strain>
        <tissue evidence="3">Leaf</tissue>
    </source>
</reference>
<dbReference type="InterPro" id="IPR007736">
    <property type="entry name" value="Caleosin-related"/>
</dbReference>
<comment type="caution">
    <text evidence="3">The sequence shown here is derived from an EMBL/GenBank/DDBJ whole genome shotgun (WGS) entry which is preliminary data.</text>
</comment>
<evidence type="ECO:0000313" key="3">
    <source>
        <dbReference type="EMBL" id="KAG6395225.1"/>
    </source>
</evidence>
<protein>
    <recommendedName>
        <fullName evidence="5">Peroxygenase</fullName>
    </recommendedName>
</protein>
<dbReference type="Pfam" id="PF05042">
    <property type="entry name" value="Caleosin"/>
    <property type="match status" value="1"/>
</dbReference>
<comment type="similarity">
    <text evidence="1">Belongs to the caleosin family.</text>
</comment>
<name>A0A8X8WIG7_SALSN</name>
<evidence type="ECO:0000256" key="1">
    <source>
        <dbReference type="ARBA" id="ARBA00006765"/>
    </source>
</evidence>
<evidence type="ECO:0008006" key="5">
    <source>
        <dbReference type="Google" id="ProtNLM"/>
    </source>
</evidence>
<keyword evidence="2" id="KW-1133">Transmembrane helix</keyword>
<keyword evidence="4" id="KW-1185">Reference proteome</keyword>
<feature type="transmembrane region" description="Helical" evidence="2">
    <location>
        <begin position="173"/>
        <end position="196"/>
    </location>
</feature>
<evidence type="ECO:0000313" key="4">
    <source>
        <dbReference type="Proteomes" id="UP000298416"/>
    </source>
</evidence>
<gene>
    <name evidence="3" type="ORF">SASPL_145866</name>
</gene>
<dbReference type="EMBL" id="PNBA02000017">
    <property type="protein sequence ID" value="KAG6395225.1"/>
    <property type="molecule type" value="Genomic_DNA"/>
</dbReference>
<dbReference type="PANTHER" id="PTHR31495">
    <property type="entry name" value="PEROXYGENASE 3-RELATED"/>
    <property type="match status" value="1"/>
</dbReference>
<dbReference type="Proteomes" id="UP000298416">
    <property type="component" value="Unassembled WGS sequence"/>
</dbReference>
<dbReference type="AlphaFoldDB" id="A0A8X8WIG7"/>
<proteinExistence type="inferred from homology"/>
<accession>A0A8X8WIG7</accession>
<organism evidence="3">
    <name type="scientific">Salvia splendens</name>
    <name type="common">Scarlet sage</name>
    <dbReference type="NCBI Taxonomy" id="180675"/>
    <lineage>
        <taxon>Eukaryota</taxon>
        <taxon>Viridiplantae</taxon>
        <taxon>Streptophyta</taxon>
        <taxon>Embryophyta</taxon>
        <taxon>Tracheophyta</taxon>
        <taxon>Spermatophyta</taxon>
        <taxon>Magnoliopsida</taxon>
        <taxon>eudicotyledons</taxon>
        <taxon>Gunneridae</taxon>
        <taxon>Pentapetalae</taxon>
        <taxon>asterids</taxon>
        <taxon>lamiids</taxon>
        <taxon>Lamiales</taxon>
        <taxon>Lamiaceae</taxon>
        <taxon>Nepetoideae</taxon>
        <taxon>Mentheae</taxon>
        <taxon>Salviinae</taxon>
        <taxon>Salvia</taxon>
        <taxon>Salvia subgen. Calosphace</taxon>
        <taxon>core Calosphace</taxon>
    </lineage>
</organism>
<keyword evidence="2" id="KW-0472">Membrane</keyword>
<evidence type="ECO:0000256" key="2">
    <source>
        <dbReference type="SAM" id="Phobius"/>
    </source>
</evidence>
<sequence length="321" mass="35923">MDPRPRSARPGCATCYLTCQVKASREKSRAATALHARHAFSFSLATAPPFSISNSLSPFSIRKIKGFSSESAFAMAKSYAVAAGSTDRNAALSPEAPLAPVTMQRPVRTDLETSIPKPYMARGLIAPDMDHPNGTRGLAHNNLSVLQQHCAFFDQDDDGIIYPWETYSGFRQLGFNMIASFVMAIFINLSMSYATLPGWIPSPFFPIYLYNIHKAKHGSSSRTYDREGRYCPSEFENMFSKHAETFPDKLSYGEMWSMTEANREAFDLFGWVGSKVEWTSLYILARDEEGYLSKEAIRRCFDGSLFDYCAKMQMGAEGKIK</sequence>
<dbReference type="PANTHER" id="PTHR31495:SF50">
    <property type="entry name" value="PEROXYGENASE 1"/>
    <property type="match status" value="1"/>
</dbReference>
<reference evidence="3" key="2">
    <citation type="submission" date="2020-08" db="EMBL/GenBank/DDBJ databases">
        <title>Plant Genome Project.</title>
        <authorList>
            <person name="Zhang R.-G."/>
        </authorList>
    </citation>
    <scope>NUCLEOTIDE SEQUENCE</scope>
    <source>
        <strain evidence="3">Huo1</strain>
        <tissue evidence="3">Leaf</tissue>
    </source>
</reference>
<dbReference type="GO" id="GO:0004497">
    <property type="term" value="F:monooxygenase activity"/>
    <property type="evidence" value="ECO:0007669"/>
    <property type="project" value="TreeGrafter"/>
</dbReference>
<dbReference type="GO" id="GO:0005509">
    <property type="term" value="F:calcium ion binding"/>
    <property type="evidence" value="ECO:0007669"/>
    <property type="project" value="TreeGrafter"/>
</dbReference>
<keyword evidence="2" id="KW-0812">Transmembrane</keyword>